<comment type="caution">
    <text evidence="5">The sequence shown here is derived from an EMBL/GenBank/DDBJ whole genome shotgun (WGS) entry which is preliminary data.</text>
</comment>
<dbReference type="CDD" id="cd01392">
    <property type="entry name" value="HTH_LacI"/>
    <property type="match status" value="1"/>
</dbReference>
<dbReference type="GO" id="GO:0003677">
    <property type="term" value="F:DNA binding"/>
    <property type="evidence" value="ECO:0007669"/>
    <property type="project" value="UniProtKB-KW"/>
</dbReference>
<keyword evidence="3" id="KW-0804">Transcription</keyword>
<evidence type="ECO:0000313" key="5">
    <source>
        <dbReference type="EMBL" id="MDT0677872.1"/>
    </source>
</evidence>
<gene>
    <name evidence="5" type="ORF">RM539_14895</name>
</gene>
<dbReference type="InterPro" id="IPR000843">
    <property type="entry name" value="HTH_LacI"/>
</dbReference>
<evidence type="ECO:0000259" key="4">
    <source>
        <dbReference type="PROSITE" id="PS50932"/>
    </source>
</evidence>
<dbReference type="SUPFAM" id="SSF53822">
    <property type="entry name" value="Periplasmic binding protein-like I"/>
    <property type="match status" value="1"/>
</dbReference>
<dbReference type="Pfam" id="PF00356">
    <property type="entry name" value="LacI"/>
    <property type="match status" value="1"/>
</dbReference>
<dbReference type="Gene3D" id="3.40.50.2300">
    <property type="match status" value="2"/>
</dbReference>
<evidence type="ECO:0000256" key="1">
    <source>
        <dbReference type="ARBA" id="ARBA00023015"/>
    </source>
</evidence>
<proteinExistence type="predicted"/>
<keyword evidence="2 5" id="KW-0238">DNA-binding</keyword>
<dbReference type="InterPro" id="IPR001761">
    <property type="entry name" value="Peripla_BP/Lac1_sug-bd_dom"/>
</dbReference>
<reference evidence="5 6" key="1">
    <citation type="submission" date="2023-09" db="EMBL/GenBank/DDBJ databases">
        <authorList>
            <person name="Rey-Velasco X."/>
        </authorList>
    </citation>
    <scope>NUCLEOTIDE SEQUENCE [LARGE SCALE GENOMIC DNA]</scope>
    <source>
        <strain evidence="5 6">F117</strain>
    </source>
</reference>
<dbReference type="PANTHER" id="PTHR30146:SF109">
    <property type="entry name" value="HTH-TYPE TRANSCRIPTIONAL REGULATOR GALS"/>
    <property type="match status" value="1"/>
</dbReference>
<organism evidence="5 6">
    <name type="scientific">Autumnicola musiva</name>
    <dbReference type="NCBI Taxonomy" id="3075589"/>
    <lineage>
        <taxon>Bacteria</taxon>
        <taxon>Pseudomonadati</taxon>
        <taxon>Bacteroidota</taxon>
        <taxon>Flavobacteriia</taxon>
        <taxon>Flavobacteriales</taxon>
        <taxon>Flavobacteriaceae</taxon>
        <taxon>Autumnicola</taxon>
    </lineage>
</organism>
<dbReference type="Gene3D" id="1.10.260.40">
    <property type="entry name" value="lambda repressor-like DNA-binding domains"/>
    <property type="match status" value="1"/>
</dbReference>
<evidence type="ECO:0000313" key="6">
    <source>
        <dbReference type="Proteomes" id="UP001262582"/>
    </source>
</evidence>
<evidence type="ECO:0000256" key="3">
    <source>
        <dbReference type="ARBA" id="ARBA00023163"/>
    </source>
</evidence>
<dbReference type="SUPFAM" id="SSF47413">
    <property type="entry name" value="lambda repressor-like DNA-binding domains"/>
    <property type="match status" value="1"/>
</dbReference>
<dbReference type="SMART" id="SM00354">
    <property type="entry name" value="HTH_LACI"/>
    <property type="match status" value="1"/>
</dbReference>
<name>A0ABU3D8L4_9FLAO</name>
<protein>
    <submittedName>
        <fullName evidence="5">LacI family DNA-binding transcriptional regulator</fullName>
    </submittedName>
</protein>
<feature type="domain" description="HTH lacI-type" evidence="4">
    <location>
        <begin position="7"/>
        <end position="61"/>
    </location>
</feature>
<dbReference type="CDD" id="cd06267">
    <property type="entry name" value="PBP1_LacI_sugar_binding-like"/>
    <property type="match status" value="1"/>
</dbReference>
<dbReference type="Proteomes" id="UP001262582">
    <property type="component" value="Unassembled WGS sequence"/>
</dbReference>
<dbReference type="EMBL" id="JAVRHK010000012">
    <property type="protein sequence ID" value="MDT0677872.1"/>
    <property type="molecule type" value="Genomic_DNA"/>
</dbReference>
<dbReference type="InterPro" id="IPR010982">
    <property type="entry name" value="Lambda_DNA-bd_dom_sf"/>
</dbReference>
<keyword evidence="6" id="KW-1185">Reference proteome</keyword>
<dbReference type="InterPro" id="IPR028082">
    <property type="entry name" value="Peripla_BP_I"/>
</dbReference>
<evidence type="ECO:0000256" key="2">
    <source>
        <dbReference type="ARBA" id="ARBA00023125"/>
    </source>
</evidence>
<dbReference type="PROSITE" id="PS50932">
    <property type="entry name" value="HTH_LACI_2"/>
    <property type="match status" value="1"/>
</dbReference>
<dbReference type="Pfam" id="PF00532">
    <property type="entry name" value="Peripla_BP_1"/>
    <property type="match status" value="1"/>
</dbReference>
<sequence length="352" mass="39491">MNRKEKVTIYDISKKLDISAATVSRALNQNPKISKKTRELVAKTAKEMNYKQNRLAQALKSGRTNNVGVIVPYINRSFFSSVIRGIEEELNPHGYHVIICQSHEEVKNEIKQLNALLNTQIDGIFMSVSKTTQNTDHVKKALAENTPLIFFDRKIETPGVSSVVLDDFKAGFMATEHLIQEGCKKIAHLSGDINLEIYKNRYEGYIAALEKYGLNHNPEHVILTNSKIESGQQAVVRLWECEEKPDAIFSAGDYAALGAIQELKRRNIKIPEEVCVVGFSNEPFTKYMELPITSMDQTPQLMGKIAAQVFLEQVKENLAVSIEKKVVLSPELFVRESSGRSILKTAANKALL</sequence>
<keyword evidence="1" id="KW-0805">Transcription regulation</keyword>
<accession>A0ABU3D8L4</accession>
<dbReference type="RefSeq" id="WP_311504213.1">
    <property type="nucleotide sequence ID" value="NZ_JAVRHK010000012.1"/>
</dbReference>
<dbReference type="PANTHER" id="PTHR30146">
    <property type="entry name" value="LACI-RELATED TRANSCRIPTIONAL REPRESSOR"/>
    <property type="match status" value="1"/>
</dbReference>